<sequence length="407" mass="42352">MLALPNGGTPTTQLIGTDPNNLAWTVDQPIGEELMLTVIDGNGNPGGVPPGLFTVIAGQTTSCLSQPTSDLGVFNVTANVTTTLTTCQPWGIRVIGGVPPYNVTLAALNSPVITNVTIGLGDDVFTYIDRADPGTQLIAAVSDFQGRWASGTPLVTTQGSTDVDCIGLVSSTGNSTEMAASNSNGSSSHRPIIIGVCAALAALLLIGGGVIGFIFWKRRQAQQDIEDGQDLEPRQFFDAPGNPGQVVSMNSFITAHPTSPKSNRPMSEMQNFNPYDTPVTTTAPSDFTSASSSSQTGPLRERPSFANFPSSSIRSNKAIEAGYARPQDAAYLTATASAPDIAGPSEPSGTLLSTTSGSVWSGPSTTTHTGAVDAIQTHDGEVIFQHRDAGLPRELPPPYADRTIPPP</sequence>
<dbReference type="Proteomes" id="UP000308600">
    <property type="component" value="Unassembled WGS sequence"/>
</dbReference>
<dbReference type="EMBL" id="ML208298">
    <property type="protein sequence ID" value="TFK71393.1"/>
    <property type="molecule type" value="Genomic_DNA"/>
</dbReference>
<accession>A0ACD3AZH2</accession>
<protein>
    <submittedName>
        <fullName evidence="1">Uncharacterized protein</fullName>
    </submittedName>
</protein>
<proteinExistence type="predicted"/>
<evidence type="ECO:0000313" key="1">
    <source>
        <dbReference type="EMBL" id="TFK71393.1"/>
    </source>
</evidence>
<evidence type="ECO:0000313" key="2">
    <source>
        <dbReference type="Proteomes" id="UP000308600"/>
    </source>
</evidence>
<gene>
    <name evidence="1" type="ORF">BDN72DRAFT_456026</name>
</gene>
<organism evidence="1 2">
    <name type="scientific">Pluteus cervinus</name>
    <dbReference type="NCBI Taxonomy" id="181527"/>
    <lineage>
        <taxon>Eukaryota</taxon>
        <taxon>Fungi</taxon>
        <taxon>Dikarya</taxon>
        <taxon>Basidiomycota</taxon>
        <taxon>Agaricomycotina</taxon>
        <taxon>Agaricomycetes</taxon>
        <taxon>Agaricomycetidae</taxon>
        <taxon>Agaricales</taxon>
        <taxon>Pluteineae</taxon>
        <taxon>Pluteaceae</taxon>
        <taxon>Pluteus</taxon>
    </lineage>
</organism>
<keyword evidence="2" id="KW-1185">Reference proteome</keyword>
<name>A0ACD3AZH2_9AGAR</name>
<reference evidence="1 2" key="1">
    <citation type="journal article" date="2019" name="Nat. Ecol. Evol.">
        <title>Megaphylogeny resolves global patterns of mushroom evolution.</title>
        <authorList>
            <person name="Varga T."/>
            <person name="Krizsan K."/>
            <person name="Foldi C."/>
            <person name="Dima B."/>
            <person name="Sanchez-Garcia M."/>
            <person name="Sanchez-Ramirez S."/>
            <person name="Szollosi G.J."/>
            <person name="Szarkandi J.G."/>
            <person name="Papp V."/>
            <person name="Albert L."/>
            <person name="Andreopoulos W."/>
            <person name="Angelini C."/>
            <person name="Antonin V."/>
            <person name="Barry K.W."/>
            <person name="Bougher N.L."/>
            <person name="Buchanan P."/>
            <person name="Buyck B."/>
            <person name="Bense V."/>
            <person name="Catcheside P."/>
            <person name="Chovatia M."/>
            <person name="Cooper J."/>
            <person name="Damon W."/>
            <person name="Desjardin D."/>
            <person name="Finy P."/>
            <person name="Geml J."/>
            <person name="Haridas S."/>
            <person name="Hughes K."/>
            <person name="Justo A."/>
            <person name="Karasinski D."/>
            <person name="Kautmanova I."/>
            <person name="Kiss B."/>
            <person name="Kocsube S."/>
            <person name="Kotiranta H."/>
            <person name="LaButti K.M."/>
            <person name="Lechner B.E."/>
            <person name="Liimatainen K."/>
            <person name="Lipzen A."/>
            <person name="Lukacs Z."/>
            <person name="Mihaltcheva S."/>
            <person name="Morgado L.N."/>
            <person name="Niskanen T."/>
            <person name="Noordeloos M.E."/>
            <person name="Ohm R.A."/>
            <person name="Ortiz-Santana B."/>
            <person name="Ovrebo C."/>
            <person name="Racz N."/>
            <person name="Riley R."/>
            <person name="Savchenko A."/>
            <person name="Shiryaev A."/>
            <person name="Soop K."/>
            <person name="Spirin V."/>
            <person name="Szebenyi C."/>
            <person name="Tomsovsky M."/>
            <person name="Tulloss R.E."/>
            <person name="Uehling J."/>
            <person name="Grigoriev I.V."/>
            <person name="Vagvolgyi C."/>
            <person name="Papp T."/>
            <person name="Martin F.M."/>
            <person name="Miettinen O."/>
            <person name="Hibbett D.S."/>
            <person name="Nagy L.G."/>
        </authorList>
    </citation>
    <scope>NUCLEOTIDE SEQUENCE [LARGE SCALE GENOMIC DNA]</scope>
    <source>
        <strain evidence="1 2">NL-1719</strain>
    </source>
</reference>